<organism evidence="2 3">
    <name type="scientific">Fictibacillus macauensis ZFHKF-1</name>
    <dbReference type="NCBI Taxonomy" id="1196324"/>
    <lineage>
        <taxon>Bacteria</taxon>
        <taxon>Bacillati</taxon>
        <taxon>Bacillota</taxon>
        <taxon>Bacilli</taxon>
        <taxon>Bacillales</taxon>
        <taxon>Fictibacillaceae</taxon>
        <taxon>Fictibacillus</taxon>
    </lineage>
</organism>
<comment type="caution">
    <text evidence="2">The sequence shown here is derived from an EMBL/GenBank/DDBJ whole genome shotgun (WGS) entry which is preliminary data.</text>
</comment>
<protein>
    <submittedName>
        <fullName evidence="2">Tellurium resistance protein</fullName>
    </submittedName>
</protein>
<dbReference type="RefSeq" id="WP_007201363.1">
    <property type="nucleotide sequence ID" value="NZ_AKKV01000022.1"/>
</dbReference>
<reference evidence="2 3" key="1">
    <citation type="journal article" date="2012" name="J. Bacteriol.">
        <title>Genome of Bacillus macauensis ZFHKF-1, a Long-Chain-Forming Bacterium.</title>
        <authorList>
            <person name="Cai L."/>
            <person name="Zhang T."/>
        </authorList>
    </citation>
    <scope>NUCLEOTIDE SEQUENCE [LARGE SCALE GENOMIC DNA]</scope>
    <source>
        <strain evidence="2 3">ZFHKF-1</strain>
    </source>
</reference>
<dbReference type="Pfam" id="PF02342">
    <property type="entry name" value="TerD"/>
    <property type="match status" value="1"/>
</dbReference>
<dbReference type="Proteomes" id="UP000004080">
    <property type="component" value="Unassembled WGS sequence"/>
</dbReference>
<dbReference type="InterPro" id="IPR003325">
    <property type="entry name" value="TerD"/>
</dbReference>
<evidence type="ECO:0000313" key="3">
    <source>
        <dbReference type="Proteomes" id="UP000004080"/>
    </source>
</evidence>
<evidence type="ECO:0000313" key="2">
    <source>
        <dbReference type="EMBL" id="EIT86194.1"/>
    </source>
</evidence>
<name>I8AKT7_9BACL</name>
<keyword evidence="3" id="KW-1185">Reference proteome</keyword>
<dbReference type="EMBL" id="AKKV01000022">
    <property type="protein sequence ID" value="EIT86194.1"/>
    <property type="molecule type" value="Genomic_DNA"/>
</dbReference>
<dbReference type="InterPro" id="IPR051324">
    <property type="entry name" value="Stress/Tellurium_Resist"/>
</dbReference>
<gene>
    <name evidence="2" type="ORF">A374_06331</name>
</gene>
<dbReference type="STRING" id="1196324.A374_06331"/>
<dbReference type="PANTHER" id="PTHR32097">
    <property type="entry name" value="CAMP-BINDING PROTEIN 1-RELATED"/>
    <property type="match status" value="1"/>
</dbReference>
<dbReference type="AlphaFoldDB" id="I8AKT7"/>
<evidence type="ECO:0000259" key="1">
    <source>
        <dbReference type="Pfam" id="PF02342"/>
    </source>
</evidence>
<proteinExistence type="predicted"/>
<dbReference type="PATRIC" id="fig|1196324.3.peg.1292"/>
<accession>I8AKT7</accession>
<dbReference type="PANTHER" id="PTHR32097:SF15">
    <property type="entry name" value="STRESS RESPONSE PROTEIN SCP2"/>
    <property type="match status" value="1"/>
</dbReference>
<dbReference type="Gene3D" id="2.60.60.30">
    <property type="entry name" value="sav2460 like domains"/>
    <property type="match status" value="1"/>
</dbReference>
<feature type="domain" description="TerD" evidence="1">
    <location>
        <begin position="1"/>
        <end position="198"/>
    </location>
</feature>
<dbReference type="OrthoDB" id="4123258at2"/>
<sequence length="199" mass="22072">MAITLQKGQKVDLTKGKAGLTSLMVGLGWDPVQPKKAGFFASLKPSANIDCDASVLMLDEQGKVANNKDVIYFGNQQSLCKSVKHMGDNLTGEGEGDDEQVFVDLSRIPQNIHRLVFVVNIYSCVSRKQDFGMIENAYIRVLNSSSNESLLHFNLSDHYGGLTSLVAGEIYRYNGEWKFNAIGDGTKDTSLEEIVRRYR</sequence>
<dbReference type="CDD" id="cd06974">
    <property type="entry name" value="TerD_like"/>
    <property type="match status" value="1"/>
</dbReference>
<dbReference type="eggNOG" id="COG2310">
    <property type="taxonomic scope" value="Bacteria"/>
</dbReference>